<dbReference type="EMBL" id="JBHSDP010000029">
    <property type="protein sequence ID" value="MFC4332929.1"/>
    <property type="molecule type" value="Genomic_DNA"/>
</dbReference>
<gene>
    <name evidence="3" type="ORF">ACFPC0_35220</name>
</gene>
<comment type="caution">
    <text evidence="3">The sequence shown here is derived from an EMBL/GenBank/DDBJ whole genome shotgun (WGS) entry which is preliminary data.</text>
</comment>
<evidence type="ECO:0000256" key="1">
    <source>
        <dbReference type="SAM" id="Phobius"/>
    </source>
</evidence>
<feature type="domain" description="DUF3566" evidence="2">
    <location>
        <begin position="52"/>
        <end position="89"/>
    </location>
</feature>
<sequence length="110" mass="11414">MRLDTAEPWTLMVAGFLLSLGLIVCAAVTMPPVWILLRLLGQDPWPPAEGLAVLAIVAIVFVTAFTALCTFLYNVVARCAGGLAVTLTEDAPAATAPEPAPPEPEAPSGT</sequence>
<reference evidence="4" key="1">
    <citation type="journal article" date="2019" name="Int. J. Syst. Evol. Microbiol.">
        <title>The Global Catalogue of Microorganisms (GCM) 10K type strain sequencing project: providing services to taxonomists for standard genome sequencing and annotation.</title>
        <authorList>
            <consortium name="The Broad Institute Genomics Platform"/>
            <consortium name="The Broad Institute Genome Sequencing Center for Infectious Disease"/>
            <person name="Wu L."/>
            <person name="Ma J."/>
        </authorList>
    </citation>
    <scope>NUCLEOTIDE SEQUENCE [LARGE SCALE GENOMIC DNA]</scope>
    <source>
        <strain evidence="4">PCU 347</strain>
    </source>
</reference>
<dbReference type="Pfam" id="PF12089">
    <property type="entry name" value="DUF3566"/>
    <property type="match status" value="1"/>
</dbReference>
<dbReference type="Proteomes" id="UP001595824">
    <property type="component" value="Unassembled WGS sequence"/>
</dbReference>
<evidence type="ECO:0000259" key="2">
    <source>
        <dbReference type="Pfam" id="PF12089"/>
    </source>
</evidence>
<accession>A0ABV8TQZ2</accession>
<protein>
    <submittedName>
        <fullName evidence="3">DUF3566 domain-containing protein</fullName>
    </submittedName>
</protein>
<organism evidence="3 4">
    <name type="scientific">Streptomyces andamanensis</name>
    <dbReference type="NCBI Taxonomy" id="1565035"/>
    <lineage>
        <taxon>Bacteria</taxon>
        <taxon>Bacillati</taxon>
        <taxon>Actinomycetota</taxon>
        <taxon>Actinomycetes</taxon>
        <taxon>Kitasatosporales</taxon>
        <taxon>Streptomycetaceae</taxon>
        <taxon>Streptomyces</taxon>
    </lineage>
</organism>
<dbReference type="InterPro" id="IPR021949">
    <property type="entry name" value="DUF3566_TM"/>
</dbReference>
<keyword evidence="4" id="KW-1185">Reference proteome</keyword>
<proteinExistence type="predicted"/>
<dbReference type="RefSeq" id="WP_381744308.1">
    <property type="nucleotide sequence ID" value="NZ_JBHSDP010000029.1"/>
</dbReference>
<feature type="transmembrane region" description="Helical" evidence="1">
    <location>
        <begin position="50"/>
        <end position="73"/>
    </location>
</feature>
<evidence type="ECO:0000313" key="4">
    <source>
        <dbReference type="Proteomes" id="UP001595824"/>
    </source>
</evidence>
<keyword evidence="1" id="KW-0472">Membrane</keyword>
<keyword evidence="1" id="KW-0812">Transmembrane</keyword>
<name>A0ABV8TQZ2_9ACTN</name>
<evidence type="ECO:0000313" key="3">
    <source>
        <dbReference type="EMBL" id="MFC4332929.1"/>
    </source>
</evidence>
<feature type="transmembrane region" description="Helical" evidence="1">
    <location>
        <begin position="9"/>
        <end position="30"/>
    </location>
</feature>
<keyword evidence="1" id="KW-1133">Transmembrane helix</keyword>